<organism evidence="2 3">
    <name type="scientific">Phialemonium thermophilum</name>
    <dbReference type="NCBI Taxonomy" id="223376"/>
    <lineage>
        <taxon>Eukaryota</taxon>
        <taxon>Fungi</taxon>
        <taxon>Dikarya</taxon>
        <taxon>Ascomycota</taxon>
        <taxon>Pezizomycotina</taxon>
        <taxon>Sordariomycetes</taxon>
        <taxon>Sordariomycetidae</taxon>
        <taxon>Cephalothecales</taxon>
        <taxon>Cephalothecaceae</taxon>
        <taxon>Phialemonium</taxon>
    </lineage>
</organism>
<dbReference type="Proteomes" id="UP001586593">
    <property type="component" value="Unassembled WGS sequence"/>
</dbReference>
<feature type="transmembrane region" description="Helical" evidence="1">
    <location>
        <begin position="50"/>
        <end position="71"/>
    </location>
</feature>
<accession>A0ABR3VS96</accession>
<keyword evidence="1" id="KW-1133">Transmembrane helix</keyword>
<evidence type="ECO:0000313" key="3">
    <source>
        <dbReference type="Proteomes" id="UP001586593"/>
    </source>
</evidence>
<keyword evidence="1" id="KW-0472">Membrane</keyword>
<evidence type="ECO:0000256" key="1">
    <source>
        <dbReference type="SAM" id="Phobius"/>
    </source>
</evidence>
<proteinExistence type="predicted"/>
<protein>
    <submittedName>
        <fullName evidence="2">Uncharacterized protein</fullName>
    </submittedName>
</protein>
<keyword evidence="1" id="KW-0812">Transmembrane</keyword>
<comment type="caution">
    <text evidence="2">The sequence shown here is derived from an EMBL/GenBank/DDBJ whole genome shotgun (WGS) entry which is preliminary data.</text>
</comment>
<name>A0ABR3VS96_9PEZI</name>
<dbReference type="EMBL" id="JAZHXJ010001645">
    <property type="protein sequence ID" value="KAL1844528.1"/>
    <property type="molecule type" value="Genomic_DNA"/>
</dbReference>
<gene>
    <name evidence="2" type="ORF">VTK73DRAFT_2354</name>
</gene>
<evidence type="ECO:0000313" key="2">
    <source>
        <dbReference type="EMBL" id="KAL1844528.1"/>
    </source>
</evidence>
<keyword evidence="3" id="KW-1185">Reference proteome</keyword>
<reference evidence="2 3" key="1">
    <citation type="journal article" date="2024" name="Commun. Biol.">
        <title>Comparative genomic analysis of thermophilic fungi reveals convergent evolutionary adaptations and gene losses.</title>
        <authorList>
            <person name="Steindorff A.S."/>
            <person name="Aguilar-Pontes M.V."/>
            <person name="Robinson A.J."/>
            <person name="Andreopoulos B."/>
            <person name="LaButti K."/>
            <person name="Kuo A."/>
            <person name="Mondo S."/>
            <person name="Riley R."/>
            <person name="Otillar R."/>
            <person name="Haridas S."/>
            <person name="Lipzen A."/>
            <person name="Grimwood J."/>
            <person name="Schmutz J."/>
            <person name="Clum A."/>
            <person name="Reid I.D."/>
            <person name="Moisan M.C."/>
            <person name="Butler G."/>
            <person name="Nguyen T.T.M."/>
            <person name="Dewar K."/>
            <person name="Conant G."/>
            <person name="Drula E."/>
            <person name="Henrissat B."/>
            <person name="Hansel C."/>
            <person name="Singer S."/>
            <person name="Hutchinson M.I."/>
            <person name="de Vries R.P."/>
            <person name="Natvig D.O."/>
            <person name="Powell A.J."/>
            <person name="Tsang A."/>
            <person name="Grigoriev I.V."/>
        </authorList>
    </citation>
    <scope>NUCLEOTIDE SEQUENCE [LARGE SCALE GENOMIC DNA]</scope>
    <source>
        <strain evidence="2 3">ATCC 24622</strain>
    </source>
</reference>
<sequence length="119" mass="13090">MGTLPAKGNFEARTLVFVGGLWCPCASQVGEDQSSVLASFPIHQPPPPCLVLILFPFLFSQFDLLAFYFLFSTCNWNDLTDLCQVPWVVCLNQNMSKPQSVNGSESEFDLRSAASAPLL</sequence>